<evidence type="ECO:0000256" key="1">
    <source>
        <dbReference type="SAM" id="SignalP"/>
    </source>
</evidence>
<keyword evidence="1" id="KW-0732">Signal</keyword>
<gene>
    <name evidence="2" type="ORF">Thimo_3540</name>
</gene>
<proteinExistence type="predicted"/>
<evidence type="ECO:0000313" key="2">
    <source>
        <dbReference type="EMBL" id="AGA92197.1"/>
    </source>
</evidence>
<dbReference type="KEGG" id="tmb:Thimo_3540"/>
<dbReference type="Pfam" id="PF09626">
    <property type="entry name" value="DHC"/>
    <property type="match status" value="1"/>
</dbReference>
<dbReference type="EMBL" id="CP003051">
    <property type="protein sequence ID" value="AGA92197.1"/>
    <property type="molecule type" value="Genomic_DNA"/>
</dbReference>
<dbReference type="InterPro" id="IPR018588">
    <property type="entry name" value="Dihaem_cytochrome-c"/>
</dbReference>
<keyword evidence="3" id="KW-1185">Reference proteome</keyword>
<dbReference type="OrthoDB" id="5296814at2"/>
<evidence type="ECO:0000313" key="3">
    <source>
        <dbReference type="Proteomes" id="UP000010816"/>
    </source>
</evidence>
<sequence length="193" mass="21157">MRTMTPALSLLASGLLALGTSTVAFGDSDRDDDDRRRSRPGVAPVTNATYREECGACHMAYQPNLLPARAWDDIMSLEALANHYGDDASLGNGTRTEIRNYLTNHAADEAGRFRSPALARASRSPAHAPEEALPRISATRYFRHEHDEIPDRLVSGNPEVMSLSQCNACHRGAEQGIYNEHQVDIPGAGRWDD</sequence>
<dbReference type="STRING" id="765912.Thimo_3540"/>
<reference evidence="2 3" key="1">
    <citation type="submission" date="2011-09" db="EMBL/GenBank/DDBJ databases">
        <title>Complete sequence of chromosome of Thioflavicoccus mobilis 8321.</title>
        <authorList>
            <consortium name="US DOE Joint Genome Institute"/>
            <person name="Lucas S."/>
            <person name="Han J."/>
            <person name="Lapidus A."/>
            <person name="Cheng J.-F."/>
            <person name="Goodwin L."/>
            <person name="Pitluck S."/>
            <person name="Peters L."/>
            <person name="Ovchinnikova G."/>
            <person name="Lu M."/>
            <person name="Detter J.C."/>
            <person name="Han C."/>
            <person name="Tapia R."/>
            <person name="Land M."/>
            <person name="Hauser L."/>
            <person name="Kyrpides N."/>
            <person name="Ivanova N."/>
            <person name="Pagani I."/>
            <person name="Vogl K."/>
            <person name="Liu Z."/>
            <person name="Imhoff J."/>
            <person name="Thiel V."/>
            <person name="Frigaard N.-U."/>
            <person name="Bryant D."/>
            <person name="Woyke T."/>
        </authorList>
    </citation>
    <scope>NUCLEOTIDE SEQUENCE [LARGE SCALE GENOMIC DNA]</scope>
    <source>
        <strain evidence="2 3">8321</strain>
    </source>
</reference>
<protein>
    <submittedName>
        <fullName evidence="2">Dihem cytochrome c</fullName>
    </submittedName>
</protein>
<dbReference type="HOGENOM" id="CLU_121881_0_0_6"/>
<dbReference type="RefSeq" id="WP_015282322.1">
    <property type="nucleotide sequence ID" value="NC_019940.1"/>
</dbReference>
<feature type="signal peptide" evidence="1">
    <location>
        <begin position="1"/>
        <end position="26"/>
    </location>
</feature>
<feature type="chain" id="PRO_5003943577" evidence="1">
    <location>
        <begin position="27"/>
        <end position="193"/>
    </location>
</feature>
<name>L0H2C3_9GAMM</name>
<dbReference type="AlphaFoldDB" id="L0H2C3"/>
<dbReference type="Proteomes" id="UP000010816">
    <property type="component" value="Chromosome"/>
</dbReference>
<accession>L0H2C3</accession>
<dbReference type="eggNOG" id="COG3658">
    <property type="taxonomic scope" value="Bacteria"/>
</dbReference>
<organism evidence="2 3">
    <name type="scientific">Thioflavicoccus mobilis 8321</name>
    <dbReference type="NCBI Taxonomy" id="765912"/>
    <lineage>
        <taxon>Bacteria</taxon>
        <taxon>Pseudomonadati</taxon>
        <taxon>Pseudomonadota</taxon>
        <taxon>Gammaproteobacteria</taxon>
        <taxon>Chromatiales</taxon>
        <taxon>Chromatiaceae</taxon>
        <taxon>Thioflavicoccus</taxon>
    </lineage>
</organism>